<reference evidence="2 3" key="1">
    <citation type="journal article" date="2013" name="J. Bacteriol.">
        <title>Roles of HynAB and Ech, the only two hydrogenases found in the model sulfate reducer Desulfovibrio gigas.</title>
        <authorList>
            <person name="Morais-Silva F.O."/>
            <person name="Santos C.I."/>
            <person name="Rodrigues R."/>
            <person name="Pereira I.A."/>
            <person name="Rodrigues-Pousada C."/>
        </authorList>
    </citation>
    <scope>NUCLEOTIDE SEQUENCE [LARGE SCALE GENOMIC DNA]</scope>
    <source>
        <strain evidence="3">ATCC 19364 / DSM 1382 / NCIMB 9332 / VKM B-1759</strain>
    </source>
</reference>
<dbReference type="AlphaFoldDB" id="T2GCD3"/>
<dbReference type="KEGG" id="dgg:DGI_2012"/>
<evidence type="ECO:0000256" key="1">
    <source>
        <dbReference type="SAM" id="Coils"/>
    </source>
</evidence>
<dbReference type="RefSeq" id="WP_021760684.1">
    <property type="nucleotide sequence ID" value="NC_022444.1"/>
</dbReference>
<feature type="coiled-coil region" evidence="1">
    <location>
        <begin position="85"/>
        <end position="119"/>
    </location>
</feature>
<dbReference type="HOGENOM" id="CLU_1692649_0_0_7"/>
<evidence type="ECO:0000313" key="3">
    <source>
        <dbReference type="Proteomes" id="UP000016587"/>
    </source>
</evidence>
<accession>T2GCD3</accession>
<name>T2GCD3_MEGG1</name>
<keyword evidence="3" id="KW-1185">Reference proteome</keyword>
<dbReference type="GO" id="GO:0016032">
    <property type="term" value="P:viral process"/>
    <property type="evidence" value="ECO:0007669"/>
    <property type="project" value="InterPro"/>
</dbReference>
<gene>
    <name evidence="2" type="ORF">DGI_2012</name>
</gene>
<dbReference type="STRING" id="1121448.DGI_2012"/>
<protein>
    <submittedName>
        <fullName evidence="2">Uncharacterized protein</fullName>
    </submittedName>
</protein>
<organism evidence="2 3">
    <name type="scientific">Megalodesulfovibrio gigas (strain ATCC 19364 / DSM 1382 / NCIMB 9332 / VKM B-1759)</name>
    <name type="common">Desulfovibrio gigas</name>
    <dbReference type="NCBI Taxonomy" id="1121448"/>
    <lineage>
        <taxon>Bacteria</taxon>
        <taxon>Pseudomonadati</taxon>
        <taxon>Thermodesulfobacteriota</taxon>
        <taxon>Desulfovibrionia</taxon>
        <taxon>Desulfovibrionales</taxon>
        <taxon>Desulfovibrionaceae</taxon>
        <taxon>Megalodesulfovibrio</taxon>
    </lineage>
</organism>
<proteinExistence type="predicted"/>
<sequence>MPHQTSTSSTLLDRIEALSVPLIGVSDLAGIGRATGYRLLRQGLGTLATATAVEKAVALLESGTVCLLCRARGRGNRLVPRWRPEDSKRDTISQLQTRIQELERELEEARDIVASVLNLPQLMAHAYDLAQERDTWRARALAAEDELARYGEAVL</sequence>
<dbReference type="Pfam" id="PF04508">
    <property type="entry name" value="Pox_A_type_inc"/>
    <property type="match status" value="1"/>
</dbReference>
<dbReference type="PATRIC" id="fig|1121448.10.peg.1969"/>
<dbReference type="Proteomes" id="UP000016587">
    <property type="component" value="Chromosome"/>
</dbReference>
<keyword evidence="1" id="KW-0175">Coiled coil</keyword>
<evidence type="ECO:0000313" key="2">
    <source>
        <dbReference type="EMBL" id="AGW13786.1"/>
    </source>
</evidence>
<reference evidence="3" key="2">
    <citation type="submission" date="2013-07" db="EMBL/GenBank/DDBJ databases">
        <authorList>
            <person name="Morais-Silva F.O."/>
            <person name="Rezende A.M."/>
            <person name="Pimentel C."/>
            <person name="Resende D.M."/>
            <person name="Santos C.I."/>
            <person name="Clemente C."/>
            <person name="de Oliveira L.M."/>
            <person name="da Silva S.M."/>
            <person name="Costa D.A."/>
            <person name="Varela-Raposo A."/>
            <person name="Horacio E.C.A."/>
            <person name="Matos M."/>
            <person name="Flores O."/>
            <person name="Ruiz J.C."/>
            <person name="Rodrigues-Pousada C."/>
        </authorList>
    </citation>
    <scope>NUCLEOTIDE SEQUENCE [LARGE SCALE GENOMIC DNA]</scope>
    <source>
        <strain evidence="3">ATCC 19364 / DSM 1382 / NCIMB 9332 / VKM B-1759</strain>
    </source>
</reference>
<dbReference type="InterPro" id="IPR007596">
    <property type="entry name" value="Pox_A_type_inc"/>
</dbReference>
<dbReference type="EMBL" id="CP006585">
    <property type="protein sequence ID" value="AGW13786.1"/>
    <property type="molecule type" value="Genomic_DNA"/>
</dbReference>